<feature type="region of interest" description="Disordered" evidence="1">
    <location>
        <begin position="223"/>
        <end position="279"/>
    </location>
</feature>
<evidence type="ECO:0000313" key="3">
    <source>
        <dbReference type="Proteomes" id="UP000326924"/>
    </source>
</evidence>
<evidence type="ECO:0000313" key="2">
    <source>
        <dbReference type="EMBL" id="KAA8894711.1"/>
    </source>
</evidence>
<evidence type="ECO:0000256" key="1">
    <source>
        <dbReference type="SAM" id="MobiDB-lite"/>
    </source>
</evidence>
<dbReference type="Proteomes" id="UP000326924">
    <property type="component" value="Unassembled WGS sequence"/>
</dbReference>
<dbReference type="AlphaFoldDB" id="A0A5J5EHL5"/>
<protein>
    <submittedName>
        <fullName evidence="2">Uncharacterized protein</fullName>
    </submittedName>
</protein>
<feature type="compositionally biased region" description="Polar residues" evidence="1">
    <location>
        <begin position="257"/>
        <end position="271"/>
    </location>
</feature>
<reference evidence="2 3" key="1">
    <citation type="submission" date="2019-09" db="EMBL/GenBank/DDBJ databases">
        <title>Draft genome of the ectomycorrhizal ascomycete Sphaerosporella brunnea.</title>
        <authorList>
            <consortium name="DOE Joint Genome Institute"/>
            <person name="Benucci G.M."/>
            <person name="Marozzi G."/>
            <person name="Antonielli L."/>
            <person name="Sanchez S."/>
            <person name="Marco P."/>
            <person name="Wang X."/>
            <person name="Falini L.B."/>
            <person name="Barry K."/>
            <person name="Haridas S."/>
            <person name="Lipzen A."/>
            <person name="Labutti K."/>
            <person name="Grigoriev I.V."/>
            <person name="Murat C."/>
            <person name="Martin F."/>
            <person name="Albertini E."/>
            <person name="Donnini D."/>
            <person name="Bonito G."/>
        </authorList>
    </citation>
    <scope>NUCLEOTIDE SEQUENCE [LARGE SCALE GENOMIC DNA]</scope>
    <source>
        <strain evidence="2 3">Sb_GMNB300</strain>
    </source>
</reference>
<dbReference type="EMBL" id="VXIS01000317">
    <property type="protein sequence ID" value="KAA8894711.1"/>
    <property type="molecule type" value="Genomic_DNA"/>
</dbReference>
<feature type="region of interest" description="Disordered" evidence="1">
    <location>
        <begin position="565"/>
        <end position="602"/>
    </location>
</feature>
<feature type="compositionally biased region" description="Basic residues" evidence="1">
    <location>
        <begin position="593"/>
        <end position="602"/>
    </location>
</feature>
<gene>
    <name evidence="2" type="ORF">FN846DRAFT_999184</name>
</gene>
<feature type="compositionally biased region" description="Polar residues" evidence="1">
    <location>
        <begin position="34"/>
        <end position="45"/>
    </location>
</feature>
<feature type="compositionally biased region" description="Pro residues" evidence="1">
    <location>
        <begin position="234"/>
        <end position="255"/>
    </location>
</feature>
<feature type="compositionally biased region" description="Basic and acidic residues" evidence="1">
    <location>
        <begin position="85"/>
        <end position="98"/>
    </location>
</feature>
<keyword evidence="3" id="KW-1185">Reference proteome</keyword>
<proteinExistence type="predicted"/>
<name>A0A5J5EHL5_9PEZI</name>
<accession>A0A5J5EHL5</accession>
<organism evidence="2 3">
    <name type="scientific">Sphaerosporella brunnea</name>
    <dbReference type="NCBI Taxonomy" id="1250544"/>
    <lineage>
        <taxon>Eukaryota</taxon>
        <taxon>Fungi</taxon>
        <taxon>Dikarya</taxon>
        <taxon>Ascomycota</taxon>
        <taxon>Pezizomycotina</taxon>
        <taxon>Pezizomycetes</taxon>
        <taxon>Pezizales</taxon>
        <taxon>Pyronemataceae</taxon>
        <taxon>Sphaerosporella</taxon>
    </lineage>
</organism>
<sequence>MEYAPAYQTSDRSGDVPCSRSTLWGQPHFDLHVQQATVAPSSSQVLGDHHTPATSTPSLSVPRREDLGDNRAQPTTATDPPPVDSEMHPADDTPPRKSLYKDRSWLCDAIGIAPGDRESMTHVRQWVATMCRKLGNPLVRHYTAWKPAEMRKLANTVAERWNVTSGTNHFLTGEVVDALIHRICLDTMRSTKAKKRRRKKAEKSLIYTKKGGVLAATIVHDSEDEGLDDDPTAATPPPPPPPPPRQTSIPAPAPPSKLTSAISEEWSSGTPAATGPIHWMPHPVAEKRLEEGCLGFSSASYSAEVVPVTATQRVGSLVPVLRQPEGALSSTQPAQVTVAAPDSSDAVSINGTGQVTAAAPDTTDAVSFNRAGQVTSPDTTDEVSFNRGDQVTATDTTDAVSFNRAGQVTAPNTTDAVSFKRAGQVTVAAPDTTDSVSFNRGGQVTVAAPDTTDAVSFNRGGQVTVAAPDSSDAVSINRTGQVTAPAPDTTDPVSFNRAGQVTAPAPDTTDAVSFNRTGEIRAIIHSGGSGPRIEFMIPRQRSLASFAGTAADAQFPGAAGYRFHRDGGGTWSAVSHTPERESVEGYNGERGSHNAHSKRVRE</sequence>
<dbReference type="InParanoid" id="A0A5J5EHL5"/>
<comment type="caution">
    <text evidence="2">The sequence shown here is derived from an EMBL/GenBank/DDBJ whole genome shotgun (WGS) entry which is preliminary data.</text>
</comment>
<feature type="region of interest" description="Disordered" evidence="1">
    <location>
        <begin position="1"/>
        <end position="98"/>
    </location>
</feature>